<dbReference type="PANTHER" id="PTHR12789">
    <property type="entry name" value="DENSITY-REGULATED PROTEIN HOMOLOG"/>
    <property type="match status" value="1"/>
</dbReference>
<sequence length="270" mass="30134">MASYDDALAKMFEERLKNFYTKYDPSKLASVPALLSKYKGNEEKLIRAMVQKYGPEPEPEELQEDDDDAEEEEEEDETTASAKEPASATKDAIGEDEEEEDAIGRRDDQRLAYCDACGLPPEYCEYAENYEKCVPWLKKHCPQYLKDESSEGGGGDKKKKSKRGGGVIKKKEIAEEKQKLVIYTEVRSRKKTVTVVEGLETVGVKLKDASKLFGRKFACSSSVKEKDTGGNEIVVQGDIIYDLPGLLVSEYGIARAKMYTKDGGKLVPLP</sequence>
<feature type="domain" description="SUI1" evidence="3">
    <location>
        <begin position="180"/>
        <end position="251"/>
    </location>
</feature>
<dbReference type="InterPro" id="IPR048517">
    <property type="entry name" value="DENR_N"/>
</dbReference>
<comment type="caution">
    <text evidence="4">The sequence shown here is derived from an EMBL/GenBank/DDBJ whole genome shotgun (WGS) entry which is preliminary data.</text>
</comment>
<dbReference type="InterPro" id="IPR046447">
    <property type="entry name" value="DENR_C"/>
</dbReference>
<dbReference type="CDD" id="cd11607">
    <property type="entry name" value="DENR_C"/>
    <property type="match status" value="1"/>
</dbReference>
<proteinExistence type="inferred from homology"/>
<dbReference type="AlphaFoldDB" id="A0AAD7XME4"/>
<dbReference type="PANTHER" id="PTHR12789:SF0">
    <property type="entry name" value="DENSITY-REGULATED PROTEIN"/>
    <property type="match status" value="1"/>
</dbReference>
<feature type="compositionally biased region" description="Acidic residues" evidence="2">
    <location>
        <begin position="57"/>
        <end position="78"/>
    </location>
</feature>
<keyword evidence="5" id="KW-1185">Reference proteome</keyword>
<dbReference type="GO" id="GO:0003743">
    <property type="term" value="F:translation initiation factor activity"/>
    <property type="evidence" value="ECO:0007669"/>
    <property type="project" value="InterPro"/>
</dbReference>
<dbReference type="PROSITE" id="PS50296">
    <property type="entry name" value="SUI1"/>
    <property type="match status" value="1"/>
</dbReference>
<reference evidence="4" key="1">
    <citation type="submission" date="2023-01" db="EMBL/GenBank/DDBJ databases">
        <title>Metagenome sequencing of chrysophaentin producing Chrysophaeum taylorii.</title>
        <authorList>
            <person name="Davison J."/>
            <person name="Bewley C."/>
        </authorList>
    </citation>
    <scope>NUCLEOTIDE SEQUENCE</scope>
    <source>
        <strain evidence="4">NIES-1699</strain>
    </source>
</reference>
<evidence type="ECO:0000256" key="1">
    <source>
        <dbReference type="ARBA" id="ARBA00007514"/>
    </source>
</evidence>
<comment type="similarity">
    <text evidence="1">Belongs to the DENR family.</text>
</comment>
<dbReference type="Proteomes" id="UP001230188">
    <property type="component" value="Unassembled WGS sequence"/>
</dbReference>
<evidence type="ECO:0000313" key="4">
    <source>
        <dbReference type="EMBL" id="KAJ8603919.1"/>
    </source>
</evidence>
<evidence type="ECO:0000259" key="3">
    <source>
        <dbReference type="PROSITE" id="PS50296"/>
    </source>
</evidence>
<protein>
    <recommendedName>
        <fullName evidence="3">SUI1 domain-containing protein</fullName>
    </recommendedName>
</protein>
<accession>A0AAD7XME4</accession>
<dbReference type="SUPFAM" id="SSF55159">
    <property type="entry name" value="eIF1-like"/>
    <property type="match status" value="1"/>
</dbReference>
<dbReference type="GO" id="GO:0001731">
    <property type="term" value="P:formation of translation preinitiation complex"/>
    <property type="evidence" value="ECO:0007669"/>
    <property type="project" value="TreeGrafter"/>
</dbReference>
<evidence type="ECO:0000256" key="2">
    <source>
        <dbReference type="SAM" id="MobiDB-lite"/>
    </source>
</evidence>
<name>A0AAD7XME4_9STRA</name>
<dbReference type="GO" id="GO:0002188">
    <property type="term" value="P:translation reinitiation"/>
    <property type="evidence" value="ECO:0007669"/>
    <property type="project" value="TreeGrafter"/>
</dbReference>
<dbReference type="InterPro" id="IPR001950">
    <property type="entry name" value="SUI1"/>
</dbReference>
<dbReference type="InterPro" id="IPR036877">
    <property type="entry name" value="SUI1_dom_sf"/>
</dbReference>
<dbReference type="Pfam" id="PF21023">
    <property type="entry name" value="DENR_N"/>
    <property type="match status" value="1"/>
</dbReference>
<organism evidence="4 5">
    <name type="scientific">Chrysophaeum taylorii</name>
    <dbReference type="NCBI Taxonomy" id="2483200"/>
    <lineage>
        <taxon>Eukaryota</taxon>
        <taxon>Sar</taxon>
        <taxon>Stramenopiles</taxon>
        <taxon>Ochrophyta</taxon>
        <taxon>Pelagophyceae</taxon>
        <taxon>Pelagomonadales</taxon>
        <taxon>Pelagomonadaceae</taxon>
        <taxon>Chrysophaeum</taxon>
    </lineage>
</organism>
<dbReference type="InterPro" id="IPR050318">
    <property type="entry name" value="DENR/SUI1_TIF"/>
</dbReference>
<dbReference type="GO" id="GO:0003729">
    <property type="term" value="F:mRNA binding"/>
    <property type="evidence" value="ECO:0007669"/>
    <property type="project" value="TreeGrafter"/>
</dbReference>
<feature type="region of interest" description="Disordered" evidence="2">
    <location>
        <begin position="49"/>
        <end position="105"/>
    </location>
</feature>
<dbReference type="Pfam" id="PF01253">
    <property type="entry name" value="SUI1"/>
    <property type="match status" value="1"/>
</dbReference>
<feature type="region of interest" description="Disordered" evidence="2">
    <location>
        <begin position="146"/>
        <end position="165"/>
    </location>
</feature>
<dbReference type="Gene3D" id="3.30.780.10">
    <property type="entry name" value="SUI1-like domain"/>
    <property type="match status" value="1"/>
</dbReference>
<dbReference type="EMBL" id="JAQMWT010000343">
    <property type="protein sequence ID" value="KAJ8603919.1"/>
    <property type="molecule type" value="Genomic_DNA"/>
</dbReference>
<evidence type="ECO:0000313" key="5">
    <source>
        <dbReference type="Proteomes" id="UP001230188"/>
    </source>
</evidence>
<gene>
    <name evidence="4" type="ORF">CTAYLR_009708</name>
</gene>